<dbReference type="InterPro" id="IPR050361">
    <property type="entry name" value="MPP/UQCRC_Complex"/>
</dbReference>
<feature type="region of interest" description="Disordered" evidence="2">
    <location>
        <begin position="443"/>
        <end position="472"/>
    </location>
</feature>
<evidence type="ECO:0000259" key="4">
    <source>
        <dbReference type="Pfam" id="PF00675"/>
    </source>
</evidence>
<dbReference type="SUPFAM" id="SSF63411">
    <property type="entry name" value="LuxS/MPP-like metallohydrolase"/>
    <property type="match status" value="4"/>
</dbReference>
<dbReference type="AlphaFoldDB" id="A0AAU7CJV3"/>
<feature type="domain" description="Peptidase M16 C-terminal" evidence="5">
    <location>
        <begin position="205"/>
        <end position="380"/>
    </location>
</feature>
<feature type="domain" description="Peptidase M16 C-terminal" evidence="5">
    <location>
        <begin position="662"/>
        <end position="840"/>
    </location>
</feature>
<feature type="compositionally biased region" description="Basic and acidic residues" evidence="2">
    <location>
        <begin position="451"/>
        <end position="463"/>
    </location>
</feature>
<feature type="chain" id="PRO_5043526225" evidence="3">
    <location>
        <begin position="20"/>
        <end position="948"/>
    </location>
</feature>
<dbReference type="InterPro" id="IPR007863">
    <property type="entry name" value="Peptidase_M16_C"/>
</dbReference>
<evidence type="ECO:0000256" key="2">
    <source>
        <dbReference type="SAM" id="MobiDB-lite"/>
    </source>
</evidence>
<dbReference type="Pfam" id="PF05193">
    <property type="entry name" value="Peptidase_M16_C"/>
    <property type="match status" value="2"/>
</dbReference>
<evidence type="ECO:0000256" key="1">
    <source>
        <dbReference type="ARBA" id="ARBA00007261"/>
    </source>
</evidence>
<sequence>MKRGILSLLLAASAALVSAGPPAHGDDRTPQIPQLKVDKYTLPNGLDVILHEDHTTPVVGVNLWYKVGSKNEKAGRTGFAHLFEHLMFQGSKNHDSEYFGPIEKVGAQINGSTSTDRTNYYENVPSNALELALWLEADRMGFLLPALTQAKLDNQRDVVKNERRQRYDNVPYGQTAETLLEALYPPDHPYHHSVIGSMADLSAASLDDVSTFFRTYYSPNNASLCIAGDFDPAETKRLVAKYFGPLPRGPEVAKLQPNVPVLSEPKHIEMTDRVSLPRVELVWPTGQRGDADEQALDVLSMVLGGIDKENRLFRALMYDRQLAAHVDAGHPASALAGEFTVTIYAQRGQSLDNLVKIADAEIERLKKEGPTLEEVIKAQNIQESQLVVGLQAAGRKADYLNNYNVEFGDPLAYKAEMVRLFKVTPEDVKRVANQYLTANRIRLDVNPGDPTPRKAEAEVDRSKQAPAESPKIAEVKDEFDRSKMPEVGPTPKYTPPPVTRRTLSNGLEVLIAERHELPILTLNLVVKGGEALVPNGKEGLASLTADLLTEGTKTRNSLELAGALSEIGASIDASGKLESTTLSLTTLTKHTDRGLELYTDVLLNPSFPEKELNRLRVQRQAMLKARLDSAEGISGVVFPRLLYGLEHPYGRPDLGTPKTIDSIKREDVVAFHKSLFLPNNASLIVVGDTTPDAITASLEKAIKEWKPGEAPKRDLPEPSSSKKPVTIFLVDKPAAAQSVLAVGQVGLPRGTPDYFPLTLMNAVLGGQFSSRINLNLREDKGYSYGARSHFAFRIGPGPFEAGGSVQTAVTKEALVELLKELKDITGPRPVTDTELTFAKDRIIKGFPNKFETTFGVAGTMADLVLYNLPADYFATYQSKIDAVDKAEVARVAKTHLDPEHMVILVVGDRSKIESGLKSLPYAKVINVLDPEGNPLPPAAAQGDVEGAK</sequence>
<keyword evidence="3" id="KW-0732">Signal</keyword>
<accession>A0AAU7CJV3</accession>
<feature type="signal peptide" evidence="3">
    <location>
        <begin position="1"/>
        <end position="19"/>
    </location>
</feature>
<dbReference type="RefSeq" id="WP_406697724.1">
    <property type="nucleotide sequence ID" value="NZ_CP155447.1"/>
</dbReference>
<evidence type="ECO:0000313" key="6">
    <source>
        <dbReference type="EMBL" id="XBH04921.1"/>
    </source>
</evidence>
<feature type="domain" description="Peptidase M16 N-terminal" evidence="4">
    <location>
        <begin position="48"/>
        <end position="166"/>
    </location>
</feature>
<feature type="domain" description="Peptidase M16 N-terminal" evidence="4">
    <location>
        <begin position="511"/>
        <end position="619"/>
    </location>
</feature>
<protein>
    <submittedName>
        <fullName evidence="6">Pitrilysin family protein</fullName>
    </submittedName>
</protein>
<evidence type="ECO:0000256" key="3">
    <source>
        <dbReference type="SAM" id="SignalP"/>
    </source>
</evidence>
<organism evidence="6">
    <name type="scientific">Singulisphaera sp. Ch08</name>
    <dbReference type="NCBI Taxonomy" id="3120278"/>
    <lineage>
        <taxon>Bacteria</taxon>
        <taxon>Pseudomonadati</taxon>
        <taxon>Planctomycetota</taxon>
        <taxon>Planctomycetia</taxon>
        <taxon>Isosphaerales</taxon>
        <taxon>Isosphaeraceae</taxon>
        <taxon>Singulisphaera</taxon>
    </lineage>
</organism>
<dbReference type="GO" id="GO:0046872">
    <property type="term" value="F:metal ion binding"/>
    <property type="evidence" value="ECO:0007669"/>
    <property type="project" value="InterPro"/>
</dbReference>
<dbReference type="Gene3D" id="3.30.830.10">
    <property type="entry name" value="Metalloenzyme, LuxS/M16 peptidase-like"/>
    <property type="match status" value="4"/>
</dbReference>
<dbReference type="InterPro" id="IPR011249">
    <property type="entry name" value="Metalloenz_LuxS/M16"/>
</dbReference>
<gene>
    <name evidence="6" type="ORF">V5E97_02570</name>
</gene>
<name>A0AAU7CJV3_9BACT</name>
<proteinExistence type="inferred from homology"/>
<evidence type="ECO:0000259" key="5">
    <source>
        <dbReference type="Pfam" id="PF05193"/>
    </source>
</evidence>
<dbReference type="PANTHER" id="PTHR11851:SF49">
    <property type="entry name" value="MITOCHONDRIAL-PROCESSING PEPTIDASE SUBUNIT ALPHA"/>
    <property type="match status" value="1"/>
</dbReference>
<dbReference type="InterPro" id="IPR011765">
    <property type="entry name" value="Pept_M16_N"/>
</dbReference>
<dbReference type="EMBL" id="CP155447">
    <property type="protein sequence ID" value="XBH04921.1"/>
    <property type="molecule type" value="Genomic_DNA"/>
</dbReference>
<dbReference type="Pfam" id="PF00675">
    <property type="entry name" value="Peptidase_M16"/>
    <property type="match status" value="2"/>
</dbReference>
<comment type="similarity">
    <text evidence="1">Belongs to the peptidase M16 family.</text>
</comment>
<reference evidence="6" key="1">
    <citation type="submission" date="2024-05" db="EMBL/GenBank/DDBJ databases">
        <title>Planctomycetes of the genus Singulisphaera possess chitinolytic capabilities.</title>
        <authorList>
            <person name="Ivanova A."/>
        </authorList>
    </citation>
    <scope>NUCLEOTIDE SEQUENCE</scope>
    <source>
        <strain evidence="6">Ch08T</strain>
    </source>
</reference>
<dbReference type="PANTHER" id="PTHR11851">
    <property type="entry name" value="METALLOPROTEASE"/>
    <property type="match status" value="1"/>
</dbReference>